<evidence type="ECO:0000313" key="1">
    <source>
        <dbReference type="EMBL" id="CAD7233073.1"/>
    </source>
</evidence>
<dbReference type="AlphaFoldDB" id="A0A7R8ZV61"/>
<name>A0A7R8ZV61_9CRUS</name>
<protein>
    <submittedName>
        <fullName evidence="1">Uncharacterized protein</fullName>
    </submittedName>
</protein>
<dbReference type="EMBL" id="OB665598">
    <property type="protein sequence ID" value="CAD7233073.1"/>
    <property type="molecule type" value="Genomic_DNA"/>
</dbReference>
<organism evidence="1">
    <name type="scientific">Cyprideis torosa</name>
    <dbReference type="NCBI Taxonomy" id="163714"/>
    <lineage>
        <taxon>Eukaryota</taxon>
        <taxon>Metazoa</taxon>
        <taxon>Ecdysozoa</taxon>
        <taxon>Arthropoda</taxon>
        <taxon>Crustacea</taxon>
        <taxon>Oligostraca</taxon>
        <taxon>Ostracoda</taxon>
        <taxon>Podocopa</taxon>
        <taxon>Podocopida</taxon>
        <taxon>Cytherocopina</taxon>
        <taxon>Cytheroidea</taxon>
        <taxon>Cytherideidae</taxon>
        <taxon>Cyprideis</taxon>
    </lineage>
</organism>
<sequence>MHCCLTRWPHVAVSVGVATSVCCV</sequence>
<accession>A0A7R8ZV61</accession>
<proteinExistence type="predicted"/>
<reference evidence="1" key="1">
    <citation type="submission" date="2020-11" db="EMBL/GenBank/DDBJ databases">
        <authorList>
            <person name="Tran Van P."/>
        </authorList>
    </citation>
    <scope>NUCLEOTIDE SEQUENCE</scope>
</reference>
<gene>
    <name evidence="1" type="ORF">CTOB1V02_LOCUS10897</name>
</gene>